<dbReference type="PATRIC" id="fig|1470200.3.peg.2094"/>
<dbReference type="STRING" id="1470200.PL75_04715"/>
<accession>A0A0J1C4F8</accession>
<evidence type="ECO:0000313" key="3">
    <source>
        <dbReference type="Proteomes" id="UP000036027"/>
    </source>
</evidence>
<dbReference type="EMBL" id="JTDO01000005">
    <property type="protein sequence ID" value="KLT73203.1"/>
    <property type="molecule type" value="Genomic_DNA"/>
</dbReference>
<keyword evidence="1" id="KW-0175">Coiled coil</keyword>
<comment type="caution">
    <text evidence="2">The sequence shown here is derived from an EMBL/GenBank/DDBJ whole genome shotgun (WGS) entry which is preliminary data.</text>
</comment>
<evidence type="ECO:0000256" key="1">
    <source>
        <dbReference type="SAM" id="Coils"/>
    </source>
</evidence>
<dbReference type="Proteomes" id="UP000036027">
    <property type="component" value="Unassembled WGS sequence"/>
</dbReference>
<organism evidence="2 3">
    <name type="scientific">Neisseria arctica</name>
    <dbReference type="NCBI Taxonomy" id="1470200"/>
    <lineage>
        <taxon>Bacteria</taxon>
        <taxon>Pseudomonadati</taxon>
        <taxon>Pseudomonadota</taxon>
        <taxon>Betaproteobacteria</taxon>
        <taxon>Neisseriales</taxon>
        <taxon>Neisseriaceae</taxon>
        <taxon>Neisseria</taxon>
    </lineage>
</organism>
<feature type="coiled-coil region" evidence="1">
    <location>
        <begin position="47"/>
        <end position="102"/>
    </location>
</feature>
<dbReference type="AlphaFoldDB" id="A0A0J1C4F8"/>
<proteinExistence type="predicted"/>
<sequence>MLLYLLNFPIGKQRVKYQLFFFVIRNTWRLGMATVIDTLFIELGIDASKFSSEAQKATEKLEKMEKAFDKSEAAAKKNAEQAKKNEVQFKQLEKNIRDLVKAFTSFTSLALGSAMQDTGKDMMDSISEAVTQLNPGMM</sequence>
<evidence type="ECO:0000313" key="2">
    <source>
        <dbReference type="EMBL" id="KLT73203.1"/>
    </source>
</evidence>
<keyword evidence="3" id="KW-1185">Reference proteome</keyword>
<name>A0A0J1C4F8_9NEIS</name>
<gene>
    <name evidence="2" type="ORF">PL75_04715</name>
</gene>
<reference evidence="2 3" key="1">
    <citation type="submission" date="2014-11" db="EMBL/GenBank/DDBJ databases">
        <title>Genome of a novel goose pathogen.</title>
        <authorList>
            <person name="Hansen C.M."/>
            <person name="Hueffer K."/>
            <person name="Choi S.C."/>
        </authorList>
    </citation>
    <scope>NUCLEOTIDE SEQUENCE [LARGE SCALE GENOMIC DNA]</scope>
    <source>
        <strain evidence="2 3">KH1503</strain>
    </source>
</reference>
<protein>
    <submittedName>
        <fullName evidence="2">Uncharacterized protein</fullName>
    </submittedName>
</protein>